<reference evidence="4" key="1">
    <citation type="submission" date="2022-06" db="EMBL/GenBank/DDBJ databases">
        <title>Genome sequencing of Brevibacillus sp. BB3-R1.</title>
        <authorList>
            <person name="Heo J."/>
            <person name="Lee D."/>
            <person name="Won M."/>
            <person name="Han B.-H."/>
            <person name="Hong S.-B."/>
            <person name="Kwon S.-W."/>
        </authorList>
    </citation>
    <scope>NUCLEOTIDE SEQUENCE</scope>
    <source>
        <strain evidence="4">BB3-R1</strain>
    </source>
</reference>
<dbReference type="Pfam" id="PF03413">
    <property type="entry name" value="PepSY"/>
    <property type="match status" value="1"/>
</dbReference>
<proteinExistence type="predicted"/>
<dbReference type="Proteomes" id="UP001056500">
    <property type="component" value="Chromosome"/>
</dbReference>
<dbReference type="Pfam" id="PF20769">
    <property type="entry name" value="YPEB_N"/>
    <property type="match status" value="1"/>
</dbReference>
<evidence type="ECO:0000259" key="1">
    <source>
        <dbReference type="Pfam" id="PF03413"/>
    </source>
</evidence>
<accession>A0ABY4W9U4</accession>
<feature type="domain" description="Sporulation protein YpeB N-terminal" evidence="3">
    <location>
        <begin position="31"/>
        <end position="166"/>
    </location>
</feature>
<dbReference type="InterPro" id="IPR014239">
    <property type="entry name" value="YpeB_PepSY1-2"/>
</dbReference>
<feature type="domain" description="Sporulation protein YpeB PepSY1 and PepSY2" evidence="2">
    <location>
        <begin position="184"/>
        <end position="378"/>
    </location>
</feature>
<name>A0ABY4W9U4_9BACL</name>
<keyword evidence="5" id="KW-1185">Reference proteome</keyword>
<evidence type="ECO:0000313" key="5">
    <source>
        <dbReference type="Proteomes" id="UP001056500"/>
    </source>
</evidence>
<dbReference type="InterPro" id="IPR048402">
    <property type="entry name" value="YpeB_N"/>
</dbReference>
<gene>
    <name evidence="4" type="primary">ypeB</name>
    <name evidence="4" type="ORF">NDK47_15285</name>
</gene>
<feature type="domain" description="PepSY" evidence="1">
    <location>
        <begin position="381"/>
        <end position="441"/>
    </location>
</feature>
<dbReference type="RefSeq" id="WP_251870620.1">
    <property type="nucleotide sequence ID" value="NZ_CP098755.1"/>
</dbReference>
<dbReference type="NCBIfam" id="TIGR02889">
    <property type="entry name" value="spore_YpeB"/>
    <property type="match status" value="1"/>
</dbReference>
<evidence type="ECO:0000313" key="4">
    <source>
        <dbReference type="EMBL" id="USG63539.1"/>
    </source>
</evidence>
<dbReference type="InterPro" id="IPR025711">
    <property type="entry name" value="PepSY"/>
</dbReference>
<protein>
    <submittedName>
        <fullName evidence="4">Germination protein YpeB</fullName>
    </submittedName>
</protein>
<sequence>MVYGVAARILLPVALVGLVGAGVWGYQEHNEKNSILIKAENQYQRAFHDLTYHIDKLHDELEKSLVINSRNQMTPSLTNVWRLAYAARSDVGQLPLTLMPFNHTEEFLSNVADFSYRVAVRDLAKSPLTDREYATLKSLHKNSKKIQKELRHVQTNVLDKRLRWMDVATAMASDEKKSDNTIIDGFRTIEKNVQEFPEVDWGTSIQSLDKKKKQRIKGIDGKPVSLEEAKKIALDFTGVHPSQAKVEVEQNGKAEEYSAYSVRITSGKSGTPIHLDVTKRGGKVAWLMNERNVGEHRLSVEQAEASAKKFLEAHGYSNMVVAEKDGYQGMAVLTFVPEKDKVRIYPDAVTVKTALDNGTVVSFNSTEYLFNHKPRTLPKPKLTAEEAKKKVNPGLKVTDQRLALIEGKNDGNEVLCWEMNCGYDGNAYKVYINALTGEEEEIVKMTTGKESRATE</sequence>
<dbReference type="EMBL" id="CP098755">
    <property type="protein sequence ID" value="USG63539.1"/>
    <property type="molecule type" value="Genomic_DNA"/>
</dbReference>
<evidence type="ECO:0000259" key="2">
    <source>
        <dbReference type="Pfam" id="PF14620"/>
    </source>
</evidence>
<dbReference type="Pfam" id="PF14620">
    <property type="entry name" value="YPEB_PepSY1-2"/>
    <property type="match status" value="1"/>
</dbReference>
<evidence type="ECO:0000259" key="3">
    <source>
        <dbReference type="Pfam" id="PF20769"/>
    </source>
</evidence>
<organism evidence="4 5">
    <name type="scientific">Brevibacillus ruminantium</name>
    <dbReference type="NCBI Taxonomy" id="2950604"/>
    <lineage>
        <taxon>Bacteria</taxon>
        <taxon>Bacillati</taxon>
        <taxon>Bacillota</taxon>
        <taxon>Bacilli</taxon>
        <taxon>Bacillales</taxon>
        <taxon>Paenibacillaceae</taxon>
        <taxon>Brevibacillus</taxon>
    </lineage>
</organism>